<sequence>MRVLHRFLATSLLFVASGFAVANDVRILPSATAGNASPPEVYLSGDITDATVSQLSGLISSRGLQGSIVYLDSAGGDPQAGMNLGSLIRRSNMNTAIGKPGASPGHPAAGRCMSACVLTFAGGKFRFVDQASQLGIHRFYRRTAMSTDLDVAQVMSAAITAYLIKMGVAPALFERMVQVGRGQMEILGHIDAAKLNLVNNGVLPAEWGIEGKKGQVYLMGSQQTWNGTGKIIMTCAPNSRIKFSALYNAGDNNAFITRNAKNYSLRLNKQFLPVASLQSKPAISGDYVLASFTPDDNMLWSISGAEQLGFGFHTKESSTFYGFLVDATGEQDLVRSWIKHCTDR</sequence>
<feature type="chain" id="PRO_5047289751" evidence="1">
    <location>
        <begin position="23"/>
        <end position="344"/>
    </location>
</feature>
<gene>
    <name evidence="2" type="ORF">H8F21_15070</name>
</gene>
<dbReference type="Proteomes" id="UP000745663">
    <property type="component" value="Unassembled WGS sequence"/>
</dbReference>
<keyword evidence="1" id="KW-0732">Signal</keyword>
<reference evidence="2 3" key="1">
    <citation type="submission" date="2020-08" db="EMBL/GenBank/DDBJ databases">
        <title>Description of novel Pseudomonas species.</title>
        <authorList>
            <person name="Duman M."/>
            <person name="Mulet M."/>
            <person name="Altun S."/>
            <person name="Saticioglu I.B."/>
            <person name="Lalucat J."/>
            <person name="Garcia-Valdes E."/>
        </authorList>
    </citation>
    <scope>NUCLEOTIDE SEQUENCE [LARGE SCALE GENOMIC DNA]</scope>
    <source>
        <strain evidence="2 3">P66</strain>
    </source>
</reference>
<feature type="signal peptide" evidence="1">
    <location>
        <begin position="1"/>
        <end position="22"/>
    </location>
</feature>
<evidence type="ECO:0000313" key="3">
    <source>
        <dbReference type="Proteomes" id="UP000745663"/>
    </source>
</evidence>
<dbReference type="SUPFAM" id="SSF52096">
    <property type="entry name" value="ClpP/crotonase"/>
    <property type="match status" value="1"/>
</dbReference>
<protein>
    <submittedName>
        <fullName evidence="2">Uncharacterized protein</fullName>
    </submittedName>
</protein>
<dbReference type="RefSeq" id="WP_203584808.1">
    <property type="nucleotide sequence ID" value="NZ_JACOPV010000009.1"/>
</dbReference>
<evidence type="ECO:0000313" key="2">
    <source>
        <dbReference type="EMBL" id="MBM5458886.1"/>
    </source>
</evidence>
<dbReference type="InterPro" id="IPR029045">
    <property type="entry name" value="ClpP/crotonase-like_dom_sf"/>
</dbReference>
<evidence type="ECO:0000256" key="1">
    <source>
        <dbReference type="SAM" id="SignalP"/>
    </source>
</evidence>
<proteinExistence type="predicted"/>
<organism evidence="2 3">
    <name type="scientific">Pseudomonas arcuscaelestis</name>
    <dbReference type="NCBI Taxonomy" id="2710591"/>
    <lineage>
        <taxon>Bacteria</taxon>
        <taxon>Pseudomonadati</taxon>
        <taxon>Pseudomonadota</taxon>
        <taxon>Gammaproteobacteria</taxon>
        <taxon>Pseudomonadales</taxon>
        <taxon>Pseudomonadaceae</taxon>
        <taxon>Pseudomonas</taxon>
    </lineage>
</organism>
<comment type="caution">
    <text evidence="2">The sequence shown here is derived from an EMBL/GenBank/DDBJ whole genome shotgun (WGS) entry which is preliminary data.</text>
</comment>
<accession>A0ABS2C0W3</accession>
<name>A0ABS2C0W3_9PSED</name>
<dbReference type="Gene3D" id="3.90.226.10">
    <property type="entry name" value="2-enoyl-CoA Hydratase, Chain A, domain 1"/>
    <property type="match status" value="1"/>
</dbReference>
<keyword evidence="3" id="KW-1185">Reference proteome</keyword>
<dbReference type="EMBL" id="JACOPV010000009">
    <property type="protein sequence ID" value="MBM5458886.1"/>
    <property type="molecule type" value="Genomic_DNA"/>
</dbReference>